<evidence type="ECO:0000256" key="6">
    <source>
        <dbReference type="PROSITE-ProRule" id="PRU00146"/>
    </source>
</evidence>
<evidence type="ECO:0000256" key="4">
    <source>
        <dbReference type="ARBA" id="ARBA00023015"/>
    </source>
</evidence>
<reference evidence="9" key="1">
    <citation type="submission" date="2023-07" db="EMBL/GenBank/DDBJ databases">
        <title>A chromosome-level genome assembly of Lolium multiflorum.</title>
        <authorList>
            <person name="Chen Y."/>
            <person name="Copetti D."/>
            <person name="Kolliker R."/>
            <person name="Studer B."/>
        </authorList>
    </citation>
    <scope>NUCLEOTIDE SEQUENCE</scope>
    <source>
        <strain evidence="9">02402/16</strain>
        <tissue evidence="9">Leaf</tissue>
    </source>
</reference>
<evidence type="ECO:0000256" key="7">
    <source>
        <dbReference type="SAM" id="MobiDB-lite"/>
    </source>
</evidence>
<dbReference type="InterPro" id="IPR049914">
    <property type="entry name" value="PHD1-3/5-6"/>
</dbReference>
<comment type="caution">
    <text evidence="9">The sequence shown here is derived from an EMBL/GenBank/DDBJ whole genome shotgun (WGS) entry which is preliminary data.</text>
</comment>
<protein>
    <recommendedName>
        <fullName evidence="8">PHD-type domain-containing protein</fullName>
    </recommendedName>
</protein>
<proteinExistence type="predicted"/>
<dbReference type="Gene3D" id="3.30.40.10">
    <property type="entry name" value="Zinc/RING finger domain, C3HC4 (zinc finger)"/>
    <property type="match status" value="2"/>
</dbReference>
<dbReference type="AlphaFoldDB" id="A0AAD8S6F2"/>
<keyword evidence="3" id="KW-0862">Zinc</keyword>
<dbReference type="Pfam" id="PF23121">
    <property type="entry name" value="SPOC_AIPP2"/>
    <property type="match status" value="1"/>
</dbReference>
<dbReference type="EMBL" id="JAUUTY010000004">
    <property type="protein sequence ID" value="KAK1645087.1"/>
    <property type="molecule type" value="Genomic_DNA"/>
</dbReference>
<keyword evidence="10" id="KW-1185">Reference proteome</keyword>
<feature type="compositionally biased region" description="Polar residues" evidence="7">
    <location>
        <begin position="334"/>
        <end position="363"/>
    </location>
</feature>
<dbReference type="GO" id="GO:0008270">
    <property type="term" value="F:zinc ion binding"/>
    <property type="evidence" value="ECO:0007669"/>
    <property type="project" value="UniProtKB-KW"/>
</dbReference>
<keyword evidence="5" id="KW-0804">Transcription</keyword>
<organism evidence="9 10">
    <name type="scientific">Lolium multiflorum</name>
    <name type="common">Italian ryegrass</name>
    <name type="synonym">Lolium perenne subsp. multiflorum</name>
    <dbReference type="NCBI Taxonomy" id="4521"/>
    <lineage>
        <taxon>Eukaryota</taxon>
        <taxon>Viridiplantae</taxon>
        <taxon>Streptophyta</taxon>
        <taxon>Embryophyta</taxon>
        <taxon>Tracheophyta</taxon>
        <taxon>Spermatophyta</taxon>
        <taxon>Magnoliopsida</taxon>
        <taxon>Liliopsida</taxon>
        <taxon>Poales</taxon>
        <taxon>Poaceae</taxon>
        <taxon>BOP clade</taxon>
        <taxon>Pooideae</taxon>
        <taxon>Poodae</taxon>
        <taxon>Poeae</taxon>
        <taxon>Poeae Chloroplast Group 2 (Poeae type)</taxon>
        <taxon>Loliodinae</taxon>
        <taxon>Loliinae</taxon>
        <taxon>Lolium</taxon>
    </lineage>
</organism>
<evidence type="ECO:0000256" key="5">
    <source>
        <dbReference type="ARBA" id="ARBA00023163"/>
    </source>
</evidence>
<dbReference type="PANTHER" id="PTHR33304:SF48">
    <property type="entry name" value="ZINC FINGER PHD-TYPE DOMAIN-CONTAINING PROTEIN"/>
    <property type="match status" value="1"/>
</dbReference>
<dbReference type="SUPFAM" id="SSF57903">
    <property type="entry name" value="FYVE/PHD zinc finger"/>
    <property type="match status" value="2"/>
</dbReference>
<evidence type="ECO:0000256" key="1">
    <source>
        <dbReference type="ARBA" id="ARBA00022723"/>
    </source>
</evidence>
<evidence type="ECO:0000313" key="9">
    <source>
        <dbReference type="EMBL" id="KAK1645087.1"/>
    </source>
</evidence>
<evidence type="ECO:0000313" key="10">
    <source>
        <dbReference type="Proteomes" id="UP001231189"/>
    </source>
</evidence>
<keyword evidence="4" id="KW-0805">Transcription regulation</keyword>
<dbReference type="InterPro" id="IPR013083">
    <property type="entry name" value="Znf_RING/FYVE/PHD"/>
</dbReference>
<accession>A0AAD8S6F2</accession>
<dbReference type="InterPro" id="IPR019787">
    <property type="entry name" value="Znf_PHD-finger"/>
</dbReference>
<name>A0AAD8S6F2_LOLMU</name>
<keyword evidence="2 6" id="KW-0863">Zinc-finger</keyword>
<dbReference type="Pfam" id="PF00628">
    <property type="entry name" value="PHD"/>
    <property type="match status" value="1"/>
</dbReference>
<dbReference type="InterPro" id="IPR001965">
    <property type="entry name" value="Znf_PHD"/>
</dbReference>
<dbReference type="InterPro" id="IPR011011">
    <property type="entry name" value="Znf_FYVE_PHD"/>
</dbReference>
<evidence type="ECO:0000256" key="3">
    <source>
        <dbReference type="ARBA" id="ARBA00022833"/>
    </source>
</evidence>
<dbReference type="PROSITE" id="PS50016">
    <property type="entry name" value="ZF_PHD_2"/>
    <property type="match status" value="2"/>
</dbReference>
<feature type="domain" description="PHD-type" evidence="8">
    <location>
        <begin position="28"/>
        <end position="79"/>
    </location>
</feature>
<feature type="region of interest" description="Disordered" evidence="7">
    <location>
        <begin position="326"/>
        <end position="369"/>
    </location>
</feature>
<dbReference type="GO" id="GO:0034244">
    <property type="term" value="P:negative regulation of transcription elongation by RNA polymerase II"/>
    <property type="evidence" value="ECO:0007669"/>
    <property type="project" value="InterPro"/>
</dbReference>
<dbReference type="GO" id="GO:0140566">
    <property type="term" value="F:histone reader activity"/>
    <property type="evidence" value="ECO:0007669"/>
    <property type="project" value="InterPro"/>
</dbReference>
<gene>
    <name evidence="9" type="ORF">QYE76_062892</name>
</gene>
<dbReference type="SMART" id="SM00249">
    <property type="entry name" value="PHD"/>
    <property type="match status" value="2"/>
</dbReference>
<evidence type="ECO:0000259" key="8">
    <source>
        <dbReference type="PROSITE" id="PS50016"/>
    </source>
</evidence>
<keyword evidence="1" id="KW-0479">Metal-binding</keyword>
<evidence type="ECO:0000256" key="2">
    <source>
        <dbReference type="ARBA" id="ARBA00022771"/>
    </source>
</evidence>
<feature type="domain" description="PHD-type" evidence="8">
    <location>
        <begin position="223"/>
        <end position="274"/>
    </location>
</feature>
<dbReference type="InterPro" id="IPR056280">
    <property type="entry name" value="AIPP2-like_SPOC"/>
</dbReference>
<sequence>MHMDDLMSDAEDDIASSEEISSEETEDVKICLICGDVGEEKKLAVCSRCNDGAVHTYCMRVMLQKVPESGWSCEECQAVVEIEIGKKKLEKVKGNVVMISMDNKVDAKNVAHKESHEDNQGNDIDFKTKEEDAGIIEVGNVASGRTPSVKENDRALHDCDLMSTDINVILNNKSLDGGVHSLEKCNNDASSISKAEDVSNMAAWNKRLNRQSDVKNSEQIQLVKVCDICGDVGEEEKLAVCSRCNDGAEHVYCMQVMMEKVPEVMWLCEACQTEVEVAKESMEPEKSQVLNALKNKAPPLHGSLLKSVSFNNPKVPKVKQLVMEVPPKPRNSEEPLSSLTRQEESISTLAKSTQIKKANSNGPANKGKSSLLLHAEEPSIMTSRISANVTNKRGTYISGYPSAAASLPVPVPSKLESAAQHLNKRNKVESSGIAYAQGSTNFPAVLCTSISHVRSDEQDVRNGMPASVDCPELKYKEHQATSAMGRRYPNSSSTMLIDPKDKLPIFSPCDDGIASSFPELAYIWQGCFELWRTGRSPELLEGLQVHLSCSASPKVLEIAKKFPSKILLEELPRQNLWPPHNHENDPSIGLFFFARDIQSYESHYSKLVGNMLKDDLALRGNIGTAELLIFPSNILSKNVQRWNMCYYLWGVFRVRRRYPNLPPHVPTRAV</sequence>
<dbReference type="Proteomes" id="UP001231189">
    <property type="component" value="Unassembled WGS sequence"/>
</dbReference>
<dbReference type="PANTHER" id="PTHR33304">
    <property type="match status" value="1"/>
</dbReference>
<feature type="region of interest" description="Disordered" evidence="7">
    <location>
        <begin position="1"/>
        <end position="21"/>
    </location>
</feature>